<keyword evidence="7" id="KW-1185">Reference proteome</keyword>
<dbReference type="InterPro" id="IPR052574">
    <property type="entry name" value="CDIRP"/>
</dbReference>
<gene>
    <name evidence="6" type="ORF">H9I45_13785</name>
</gene>
<dbReference type="KEGG" id="phal:H9I45_13785"/>
<evidence type="ECO:0000256" key="4">
    <source>
        <dbReference type="SAM" id="SignalP"/>
    </source>
</evidence>
<dbReference type="PROSITE" id="PS51450">
    <property type="entry name" value="LRR"/>
    <property type="match status" value="2"/>
</dbReference>
<dbReference type="Gene3D" id="3.80.10.10">
    <property type="entry name" value="Ribonuclease Inhibitor"/>
    <property type="match status" value="4"/>
</dbReference>
<feature type="signal peptide" evidence="4">
    <location>
        <begin position="1"/>
        <end position="20"/>
    </location>
</feature>
<proteinExistence type="predicted"/>
<dbReference type="SUPFAM" id="SSF52058">
    <property type="entry name" value="L domain-like"/>
    <property type="match status" value="3"/>
</dbReference>
<dbReference type="AlphaFoldDB" id="A0A7L8AEI2"/>
<feature type="domain" description="Secretion system C-terminal sorting" evidence="5">
    <location>
        <begin position="930"/>
        <end position="996"/>
    </location>
</feature>
<keyword evidence="2 4" id="KW-0732">Signal</keyword>
<evidence type="ECO:0000313" key="7">
    <source>
        <dbReference type="Proteomes" id="UP000516764"/>
    </source>
</evidence>
<dbReference type="InterPro" id="IPR026444">
    <property type="entry name" value="Secre_tail"/>
</dbReference>
<evidence type="ECO:0000256" key="3">
    <source>
        <dbReference type="ARBA" id="ARBA00022737"/>
    </source>
</evidence>
<protein>
    <submittedName>
        <fullName evidence="6">T9SS type A sorting domain-containing protein</fullName>
    </submittedName>
</protein>
<dbReference type="InterPro" id="IPR032675">
    <property type="entry name" value="LRR_dom_sf"/>
</dbReference>
<dbReference type="Proteomes" id="UP000516764">
    <property type="component" value="Chromosome"/>
</dbReference>
<organism evidence="6 7">
    <name type="scientific">Polaribacter haliotis</name>
    <dbReference type="NCBI Taxonomy" id="1888915"/>
    <lineage>
        <taxon>Bacteria</taxon>
        <taxon>Pseudomonadati</taxon>
        <taxon>Bacteroidota</taxon>
        <taxon>Flavobacteriia</taxon>
        <taxon>Flavobacteriales</taxon>
        <taxon>Flavobacteriaceae</taxon>
    </lineage>
</organism>
<reference evidence="6 7" key="1">
    <citation type="journal article" date="2016" name="Int. J. Syst. Evol. Microbiol.">
        <title>Polaribacter haliotis sp. nov., isolated from the gut of abalone Haliotis discus hannai.</title>
        <authorList>
            <person name="Kim Y.O."/>
            <person name="Park I.S."/>
            <person name="Park S."/>
            <person name="Nam B.H."/>
            <person name="Park J.M."/>
            <person name="Kim D.G."/>
            <person name="Yoon J.H."/>
        </authorList>
    </citation>
    <scope>NUCLEOTIDE SEQUENCE [LARGE SCALE GENOMIC DNA]</scope>
    <source>
        <strain evidence="6 7">KCTC 52418</strain>
    </source>
</reference>
<feature type="chain" id="PRO_5033045094" evidence="4">
    <location>
        <begin position="21"/>
        <end position="998"/>
    </location>
</feature>
<dbReference type="PANTHER" id="PTHR47566">
    <property type="match status" value="1"/>
</dbReference>
<dbReference type="PANTHER" id="PTHR47566:SF1">
    <property type="entry name" value="PROTEIN NUD1"/>
    <property type="match status" value="1"/>
</dbReference>
<dbReference type="InterPro" id="IPR001611">
    <property type="entry name" value="Leu-rich_rpt"/>
</dbReference>
<dbReference type="RefSeq" id="WP_191141230.1">
    <property type="nucleotide sequence ID" value="NZ_CP061813.1"/>
</dbReference>
<dbReference type="NCBIfam" id="TIGR04183">
    <property type="entry name" value="Por_Secre_tail"/>
    <property type="match status" value="1"/>
</dbReference>
<name>A0A7L8AEI2_9FLAO</name>
<dbReference type="GO" id="GO:0035591">
    <property type="term" value="F:signaling adaptor activity"/>
    <property type="evidence" value="ECO:0007669"/>
    <property type="project" value="TreeGrafter"/>
</dbReference>
<dbReference type="SMART" id="SM00365">
    <property type="entry name" value="LRR_SD22"/>
    <property type="match status" value="4"/>
</dbReference>
<keyword evidence="3" id="KW-0677">Repeat</keyword>
<dbReference type="Pfam" id="PF18962">
    <property type="entry name" value="Por_Secre_tail"/>
    <property type="match status" value="1"/>
</dbReference>
<evidence type="ECO:0000259" key="5">
    <source>
        <dbReference type="Pfam" id="PF18962"/>
    </source>
</evidence>
<keyword evidence="1" id="KW-0433">Leucine-rich repeat</keyword>
<sequence length="998" mass="108348">MKTKLLLILTLLSLTIYSQTSVPDDAFETYLETHDASGNVVTVGDANSLGDGTDGNNLVTTSKIDTLKTLSLSFLGIEKLDGIEDFAALESFTFDGNNVALTDVDLSENLNLKSIIIRSFPNLTNLNITGLTSLEDLTLRGSTIITFLDFTALLGLKKIHIGDFSSLTSFNISNLTSLEEFIFQKSNAMNSLDLSTLTGLKRVYISNNTLLSSVTLKTGTTANIDIVQLLGNTMLTCVEVDAGIPINGLTTWYQQHGPIFNEDCANPATYIPDDNFEAYLEANSMGNGIANDDLVTTSNINTITALDVSNQSISDLTGIEDFIALTELKANTNTISTVNLTENISLEKIYLNNNTLTEINVSKNIGLKQLWVRSNTIKNLDVSSNVALEWLVCSRNNIENLDLSVNTAAGFLELHTNNLKTLNLKNISNTTISYFDAKLNPNLSCIQVDDSAYWTTNFATQIDATSSFSVNCNYPTTNVLDAAFENYLETHDRNGNVVALGHINSMGNAIANDGKVFTHRIETVIKLDIQSPNTIADFTGLKDFRDLEIFGYLFGNVFSTIDFSSNLKMKRITLGLNAALTNVTFGNLPDVEYIQLGSDLVANVDLSGLPKLEEFKSLNGKLTSLNTAANSNLKRLTLANNLITSLDLSTNILLERLNATNNKLTSLNLKNNANNLIQTGFFNIRNNPGLTCIEVSDVAYANANWTAKDTQHSFNTDCSAVWSVMTSSATTTVLLTITGLDANNDGAITVAEAAAFTGDANGELNLSGTGITDVEGLQAFTSILQLDVSGNGITDLSPLTNSTFGLIAKSTGKTKTIRKTTAMALETIVLNDNSFEVLDFNTLTNLKNVDISNNPNLVTVSFQNGNNANIISFNSKNTPKLTCILVDDVNASNLSTWQKDAKNTFVASEAECRAKVLSTNTYDLNSSIEMFPNPVTDMLTLKLNNSNSIKKVKTYTVLGKLVSETTSKNINFSEFSDGIYIVKVITEKGIITRKVIKK</sequence>
<dbReference type="Pfam" id="PF23952">
    <property type="entry name" value="LRR_EndoS"/>
    <property type="match status" value="1"/>
</dbReference>
<dbReference type="EMBL" id="CP061813">
    <property type="protein sequence ID" value="QOD60401.1"/>
    <property type="molecule type" value="Genomic_DNA"/>
</dbReference>
<evidence type="ECO:0000313" key="6">
    <source>
        <dbReference type="EMBL" id="QOD60401.1"/>
    </source>
</evidence>
<accession>A0A7L8AEI2</accession>
<evidence type="ECO:0000256" key="2">
    <source>
        <dbReference type="ARBA" id="ARBA00022729"/>
    </source>
</evidence>
<evidence type="ECO:0000256" key="1">
    <source>
        <dbReference type="ARBA" id="ARBA00022614"/>
    </source>
</evidence>